<dbReference type="InterPro" id="IPR010349">
    <property type="entry name" value="Asparaginase_II"/>
</dbReference>
<evidence type="ECO:0000313" key="1">
    <source>
        <dbReference type="EMBL" id="SFN55358.1"/>
    </source>
</evidence>
<organism evidence="1 2">
    <name type="scientific">Cohaesibacter marisflavi</name>
    <dbReference type="NCBI Taxonomy" id="655353"/>
    <lineage>
        <taxon>Bacteria</taxon>
        <taxon>Pseudomonadati</taxon>
        <taxon>Pseudomonadota</taxon>
        <taxon>Alphaproteobacteria</taxon>
        <taxon>Hyphomicrobiales</taxon>
        <taxon>Cohaesibacteraceae</taxon>
    </lineage>
</organism>
<dbReference type="Proteomes" id="UP000199236">
    <property type="component" value="Unassembled WGS sequence"/>
</dbReference>
<dbReference type="PANTHER" id="PTHR42110">
    <property type="entry name" value="L-ASPARAGINASE, PUTATIVE (AFU_ORTHOLOGUE AFUA_3G11890)-RELATED"/>
    <property type="match status" value="1"/>
</dbReference>
<reference evidence="1 2" key="1">
    <citation type="submission" date="2016-10" db="EMBL/GenBank/DDBJ databases">
        <authorList>
            <person name="de Groot N.N."/>
        </authorList>
    </citation>
    <scope>NUCLEOTIDE SEQUENCE [LARGE SCALE GENOMIC DNA]</scope>
    <source>
        <strain evidence="1 2">CGMCC 1.9157</strain>
    </source>
</reference>
<protein>
    <submittedName>
        <fullName evidence="1">Asparaginase</fullName>
    </submittedName>
</protein>
<keyword evidence="2" id="KW-1185">Reference proteome</keyword>
<gene>
    <name evidence="1" type="ORF">SAMN04488056_101279</name>
</gene>
<dbReference type="PANTHER" id="PTHR42110:SF1">
    <property type="entry name" value="L-ASPARAGINASE, PUTATIVE (AFU_ORTHOLOGUE AFUA_3G11890)-RELATED"/>
    <property type="match status" value="1"/>
</dbReference>
<accession>A0A1I4ZYS4</accession>
<sequence>MSVLVEVTRGVRVESWHMGAIAVVDASGDLVSSIGDIESPVFPRSAIKGLQALPLIESGAADHFHLPSEALSIACASHNGEEVHVDTVKAMLKACGLAEGALECGAHSPRYEADQAVLHMRGASPTAANNNCSGKHAGFLCFAQEAGFDHHGYVKVDHPVQREVRAVLEQTTGFSLEGEAGMDLCGIDGCSIPTYAIPLKNLAHAFARFGTGTDFAPERAKAAQRLRQAVAKAPYMVAGHDRFCTSVMEIFGERAFVKTGAEGVFCASFPDQGLGVAIKCWDGATRAAEIMMAAAIDAFVPMSEGEAVAMDDWREHKLVNWNGIHVGTVKLVDGALSHLMQKLKA</sequence>
<dbReference type="RefSeq" id="WP_090068085.1">
    <property type="nucleotide sequence ID" value="NZ_FOVR01000001.1"/>
</dbReference>
<dbReference type="OrthoDB" id="9780674at2"/>
<dbReference type="EMBL" id="FOVR01000001">
    <property type="protein sequence ID" value="SFN55358.1"/>
    <property type="molecule type" value="Genomic_DNA"/>
</dbReference>
<name>A0A1I4ZYS4_9HYPH</name>
<dbReference type="STRING" id="655353.SAMN04488056_101279"/>
<dbReference type="Pfam" id="PF06089">
    <property type="entry name" value="Asparaginase_II"/>
    <property type="match status" value="1"/>
</dbReference>
<proteinExistence type="predicted"/>
<dbReference type="AlphaFoldDB" id="A0A1I4ZYS4"/>
<evidence type="ECO:0000313" key="2">
    <source>
        <dbReference type="Proteomes" id="UP000199236"/>
    </source>
</evidence>